<organism evidence="3 4">
    <name type="scientific">Enteractinococcus fodinae</name>
    <dbReference type="NCBI Taxonomy" id="684663"/>
    <lineage>
        <taxon>Bacteria</taxon>
        <taxon>Bacillati</taxon>
        <taxon>Actinomycetota</taxon>
        <taxon>Actinomycetes</taxon>
        <taxon>Micrococcales</taxon>
        <taxon>Micrococcaceae</taxon>
    </lineage>
</organism>
<accession>A0ABU2AXX5</accession>
<dbReference type="GO" id="GO:0004420">
    <property type="term" value="F:hydroxymethylglutaryl-CoA reductase (NADPH) activity"/>
    <property type="evidence" value="ECO:0007669"/>
    <property type="project" value="UniProtKB-EC"/>
</dbReference>
<sequence length="364" mass="38583">MIDPTPIEPSKSTYNDTFSTAVPTRWVGPLRMTGAAFDGVEEVDVPLATYETPLWPSVGRGAKISRMLTSGITATVHDERMTRSVLFTASDAGAAQAAADTIAARFDELAEIVTAGSRYAQLIEAHPEIVGNLLFVRFAYLTGDASGHNMTTAASDTLMSTILSWNIGLSYGSISGNFCTDKKATAVNGILGRGKKVTAELIIPHDIVENNLHTTADQVVQLVVTKNYVGSNVAGAIRSANAHFANMLLAFYLATGQDAANIVEGSQGFVWAENRAEGLYFAVTLPHLIVGTVGNGKHLPYIEEAMARMGIGQRGEPGADSRRLASLIAASVLAGELSLLAAQTNPGELMEAHVAYERSQAQAE</sequence>
<reference evidence="3 4" key="1">
    <citation type="submission" date="2023-07" db="EMBL/GenBank/DDBJ databases">
        <title>Sequencing the genomes of 1000 actinobacteria strains.</title>
        <authorList>
            <person name="Klenk H.-P."/>
        </authorList>
    </citation>
    <scope>NUCLEOTIDE SEQUENCE [LARGE SCALE GENOMIC DNA]</scope>
    <source>
        <strain evidence="3 4">DSM 22966</strain>
    </source>
</reference>
<dbReference type="RefSeq" id="WP_310170866.1">
    <property type="nucleotide sequence ID" value="NZ_BAABHE010000002.1"/>
</dbReference>
<evidence type="ECO:0000313" key="3">
    <source>
        <dbReference type="EMBL" id="MDR7346205.1"/>
    </source>
</evidence>
<dbReference type="PANTHER" id="PTHR10572:SF24">
    <property type="entry name" value="3-HYDROXY-3-METHYLGLUTARYL-COENZYME A REDUCTASE"/>
    <property type="match status" value="1"/>
</dbReference>
<evidence type="ECO:0000256" key="1">
    <source>
        <dbReference type="ARBA" id="ARBA00007661"/>
    </source>
</evidence>
<dbReference type="PANTHER" id="PTHR10572">
    <property type="entry name" value="3-HYDROXY-3-METHYLGLUTARYL-COENZYME A REDUCTASE"/>
    <property type="match status" value="1"/>
</dbReference>
<dbReference type="Pfam" id="PF00368">
    <property type="entry name" value="HMG-CoA_red"/>
    <property type="match status" value="1"/>
</dbReference>
<name>A0ABU2AXX5_9MICC</name>
<evidence type="ECO:0000256" key="2">
    <source>
        <dbReference type="ARBA" id="ARBA00023002"/>
    </source>
</evidence>
<dbReference type="InterPro" id="IPR002202">
    <property type="entry name" value="HMG_CoA_Rdtase"/>
</dbReference>
<dbReference type="InterPro" id="IPR009029">
    <property type="entry name" value="HMG_CoA_Rdtase_sub-bd_dom_sf"/>
</dbReference>
<protein>
    <submittedName>
        <fullName evidence="3">Hydroxymethylglutaryl-CoA reductase (NADPH)</fullName>
        <ecNumber evidence="3">1.1.1.34</ecNumber>
    </submittedName>
</protein>
<comment type="similarity">
    <text evidence="1">Belongs to the HMG-CoA reductase family.</text>
</comment>
<dbReference type="InterPro" id="IPR009023">
    <property type="entry name" value="HMG_CoA_Rdtase_NAD(P)-bd_sf"/>
</dbReference>
<dbReference type="EMBL" id="JAVDYJ010000001">
    <property type="protein sequence ID" value="MDR7346205.1"/>
    <property type="molecule type" value="Genomic_DNA"/>
</dbReference>
<dbReference type="SUPFAM" id="SSF55035">
    <property type="entry name" value="NAD-binding domain of HMG-CoA reductase"/>
    <property type="match status" value="1"/>
</dbReference>
<keyword evidence="2 3" id="KW-0560">Oxidoreductase</keyword>
<dbReference type="SUPFAM" id="SSF56542">
    <property type="entry name" value="Substrate-binding domain of HMG-CoA reductase"/>
    <property type="match status" value="1"/>
</dbReference>
<dbReference type="Proteomes" id="UP001183794">
    <property type="component" value="Unassembled WGS sequence"/>
</dbReference>
<dbReference type="PROSITE" id="PS50065">
    <property type="entry name" value="HMG_COA_REDUCTASE_4"/>
    <property type="match status" value="1"/>
</dbReference>
<dbReference type="PRINTS" id="PR00071">
    <property type="entry name" value="HMGCOARDTASE"/>
</dbReference>
<dbReference type="Gene3D" id="3.90.770.10">
    <property type="entry name" value="3-hydroxy-3-methylglutaryl-coenzyme A Reductase, Chain A, domain 2"/>
    <property type="match status" value="1"/>
</dbReference>
<dbReference type="Gene3D" id="3.30.70.420">
    <property type="entry name" value="Hydroxymethylglutaryl-CoA reductase, class I/II, NAD/NADP-binding domain"/>
    <property type="match status" value="1"/>
</dbReference>
<proteinExistence type="inferred from homology"/>
<comment type="caution">
    <text evidence="3">The sequence shown here is derived from an EMBL/GenBank/DDBJ whole genome shotgun (WGS) entry which is preliminary data.</text>
</comment>
<keyword evidence="4" id="KW-1185">Reference proteome</keyword>
<gene>
    <name evidence="3" type="ORF">J2S62_000462</name>
</gene>
<evidence type="ECO:0000313" key="4">
    <source>
        <dbReference type="Proteomes" id="UP001183794"/>
    </source>
</evidence>
<dbReference type="EC" id="1.1.1.34" evidence="3"/>
<dbReference type="InterPro" id="IPR023074">
    <property type="entry name" value="HMG_CoA_Rdtase_cat_sf"/>
</dbReference>